<evidence type="ECO:0000256" key="1">
    <source>
        <dbReference type="ARBA" id="ARBA00022723"/>
    </source>
</evidence>
<evidence type="ECO:0000313" key="8">
    <source>
        <dbReference type="EMBL" id="EFN66190.1"/>
    </source>
</evidence>
<dbReference type="GO" id="GO:0003677">
    <property type="term" value="F:DNA binding"/>
    <property type="evidence" value="ECO:0007669"/>
    <property type="project" value="UniProtKB-UniRule"/>
</dbReference>
<dbReference type="InterPro" id="IPR052224">
    <property type="entry name" value="THAP_domain_protein"/>
</dbReference>
<evidence type="ECO:0000259" key="7">
    <source>
        <dbReference type="PROSITE" id="PS50950"/>
    </source>
</evidence>
<dbReference type="Proteomes" id="UP000000311">
    <property type="component" value="Unassembled WGS sequence"/>
</dbReference>
<dbReference type="InParanoid" id="E2AK47"/>
<sequence>MPLCVAIGCYNKSYRKAKGQKNVEQDVEITFHRFPKDEARKLTRIKNMGLRDECLPKSPHLCSLHFSESSFDRSFLMRPRLKENAIPIFKSEITKQQTSKRYREDDNYSDNEIMSKRYSIGQRLEDSPRKKLLRKALSYQKEHFQRQIRTWKQRNKRQEKQIATLNAILKDLKQKSLLADEHADILETIDLAIWARAAAPDGVRRIARTIARTTRQLEDVFKRPTKRWTVGEACGRRGRGINDVLGSSITISDCSRIEDIIIRHNDLRHYTKTNKKHNNI</sequence>
<feature type="coiled-coil region" evidence="6">
    <location>
        <begin position="141"/>
        <end position="175"/>
    </location>
</feature>
<keyword evidence="6" id="KW-0175">Coiled coil</keyword>
<dbReference type="SUPFAM" id="SSF57716">
    <property type="entry name" value="Glucocorticoid receptor-like (DNA-binding domain)"/>
    <property type="match status" value="1"/>
</dbReference>
<dbReference type="AlphaFoldDB" id="E2AK47"/>
<dbReference type="SMART" id="SM00980">
    <property type="entry name" value="THAP"/>
    <property type="match status" value="1"/>
</dbReference>
<evidence type="ECO:0000256" key="3">
    <source>
        <dbReference type="ARBA" id="ARBA00022833"/>
    </source>
</evidence>
<keyword evidence="4 5" id="KW-0238">DNA-binding</keyword>
<dbReference type="OrthoDB" id="7525061at2759"/>
<dbReference type="EMBL" id="GL440191">
    <property type="protein sequence ID" value="EFN66190.1"/>
    <property type="molecule type" value="Genomic_DNA"/>
</dbReference>
<accession>E2AK47</accession>
<keyword evidence="3" id="KW-0862">Zinc</keyword>
<name>E2AK47_CAMFO</name>
<feature type="domain" description="THAP-type" evidence="7">
    <location>
        <begin position="1"/>
        <end position="90"/>
    </location>
</feature>
<evidence type="ECO:0000256" key="5">
    <source>
        <dbReference type="PROSITE-ProRule" id="PRU00309"/>
    </source>
</evidence>
<keyword evidence="2 5" id="KW-0863">Zinc-finger</keyword>
<dbReference type="PANTHER" id="PTHR46927:SF2">
    <property type="entry name" value="THAP DOMAIN-CONTAINING PROTEIN 8"/>
    <property type="match status" value="1"/>
</dbReference>
<proteinExistence type="predicted"/>
<dbReference type="Pfam" id="PF05485">
    <property type="entry name" value="THAP"/>
    <property type="match status" value="1"/>
</dbReference>
<gene>
    <name evidence="8" type="ORF">EAG_07835</name>
</gene>
<dbReference type="GO" id="GO:0008270">
    <property type="term" value="F:zinc ion binding"/>
    <property type="evidence" value="ECO:0007669"/>
    <property type="project" value="UniProtKB-KW"/>
</dbReference>
<evidence type="ECO:0000256" key="2">
    <source>
        <dbReference type="ARBA" id="ARBA00022771"/>
    </source>
</evidence>
<dbReference type="PANTHER" id="PTHR46927">
    <property type="entry name" value="AGAP005574-PA"/>
    <property type="match status" value="1"/>
</dbReference>
<keyword evidence="1" id="KW-0479">Metal-binding</keyword>
<dbReference type="PROSITE" id="PS50950">
    <property type="entry name" value="ZF_THAP"/>
    <property type="match status" value="1"/>
</dbReference>
<evidence type="ECO:0000256" key="6">
    <source>
        <dbReference type="SAM" id="Coils"/>
    </source>
</evidence>
<reference evidence="8 9" key="1">
    <citation type="journal article" date="2010" name="Science">
        <title>Genomic comparison of the ants Camponotus floridanus and Harpegnathos saltator.</title>
        <authorList>
            <person name="Bonasio R."/>
            <person name="Zhang G."/>
            <person name="Ye C."/>
            <person name="Mutti N.S."/>
            <person name="Fang X."/>
            <person name="Qin N."/>
            <person name="Donahue G."/>
            <person name="Yang P."/>
            <person name="Li Q."/>
            <person name="Li C."/>
            <person name="Zhang P."/>
            <person name="Huang Z."/>
            <person name="Berger S.L."/>
            <person name="Reinberg D."/>
            <person name="Wang J."/>
            <person name="Liebig J."/>
        </authorList>
    </citation>
    <scope>NUCLEOTIDE SEQUENCE [LARGE SCALE GENOMIC DNA]</scope>
    <source>
        <strain evidence="9">C129</strain>
    </source>
</reference>
<organism evidence="9">
    <name type="scientific">Camponotus floridanus</name>
    <name type="common">Florida carpenter ant</name>
    <dbReference type="NCBI Taxonomy" id="104421"/>
    <lineage>
        <taxon>Eukaryota</taxon>
        <taxon>Metazoa</taxon>
        <taxon>Ecdysozoa</taxon>
        <taxon>Arthropoda</taxon>
        <taxon>Hexapoda</taxon>
        <taxon>Insecta</taxon>
        <taxon>Pterygota</taxon>
        <taxon>Neoptera</taxon>
        <taxon>Endopterygota</taxon>
        <taxon>Hymenoptera</taxon>
        <taxon>Apocrita</taxon>
        <taxon>Aculeata</taxon>
        <taxon>Formicoidea</taxon>
        <taxon>Formicidae</taxon>
        <taxon>Formicinae</taxon>
        <taxon>Camponotus</taxon>
    </lineage>
</organism>
<evidence type="ECO:0000256" key="4">
    <source>
        <dbReference type="ARBA" id="ARBA00023125"/>
    </source>
</evidence>
<protein>
    <recommendedName>
        <fullName evidence="7">THAP-type domain-containing protein</fullName>
    </recommendedName>
</protein>
<dbReference type="InterPro" id="IPR006612">
    <property type="entry name" value="THAP_Znf"/>
</dbReference>
<evidence type="ECO:0000313" key="9">
    <source>
        <dbReference type="Proteomes" id="UP000000311"/>
    </source>
</evidence>
<keyword evidence="9" id="KW-1185">Reference proteome</keyword>